<dbReference type="AlphaFoldDB" id="A0A0H5PP34"/>
<name>A0A0H5PP34_NEIMI</name>
<organism evidence="3 4">
    <name type="scientific">Neisseria meningitidis serogroup B</name>
    <dbReference type="NCBI Taxonomy" id="491"/>
    <lineage>
        <taxon>Bacteria</taxon>
        <taxon>Pseudomonadati</taxon>
        <taxon>Pseudomonadota</taxon>
        <taxon>Betaproteobacteria</taxon>
        <taxon>Neisseriales</taxon>
        <taxon>Neisseriaceae</taxon>
        <taxon>Neisseria</taxon>
    </lineage>
</organism>
<dbReference type="InterPro" id="IPR010095">
    <property type="entry name" value="Cas12f1-like_TNB"/>
</dbReference>
<keyword evidence="1" id="KW-0238">DNA-binding</keyword>
<accession>A0A0H5PP34</accession>
<feature type="domain" description="Cas12f1-like TNB" evidence="2">
    <location>
        <begin position="55"/>
        <end position="118"/>
    </location>
</feature>
<dbReference type="Proteomes" id="UP000182715">
    <property type="component" value="Unassembled WGS sequence"/>
</dbReference>
<dbReference type="GO" id="GO:0003677">
    <property type="term" value="F:DNA binding"/>
    <property type="evidence" value="ECO:0007669"/>
    <property type="project" value="UniProtKB-KW"/>
</dbReference>
<evidence type="ECO:0000259" key="2">
    <source>
        <dbReference type="Pfam" id="PF07282"/>
    </source>
</evidence>
<evidence type="ECO:0000256" key="1">
    <source>
        <dbReference type="ARBA" id="ARBA00023125"/>
    </source>
</evidence>
<proteinExistence type="predicted"/>
<reference evidence="3 4" key="1">
    <citation type="submission" date="2014-11" db="EMBL/GenBank/DDBJ databases">
        <authorList>
            <person name="Diene M.Seydina."/>
        </authorList>
    </citation>
    <scope>NUCLEOTIDE SEQUENCE [LARGE SCALE GENOMIC DNA]</scope>
    <source>
        <strain evidence="3 4">Neisseria meningitidis CHUV</strain>
    </source>
</reference>
<evidence type="ECO:0000313" key="3">
    <source>
        <dbReference type="EMBL" id="CRY90752.1"/>
    </source>
</evidence>
<protein>
    <recommendedName>
        <fullName evidence="2">Cas12f1-like TNB domain-containing protein</fullName>
    </recommendedName>
</protein>
<sequence length="120" mass="13501">MKAARRQLYYTFANRIAEQSRIICIKKLNLLNLQCIQIEVNKLHQKIVAPSPLLHTLKEGAAKNGVHIEEIKANATSQSCYSCGRLNKRIGVAATRTNMVCEGFGRHYDTDENASSNIRK</sequence>
<dbReference type="EMBL" id="CVTF01000008">
    <property type="protein sequence ID" value="CRY90752.1"/>
    <property type="molecule type" value="Genomic_DNA"/>
</dbReference>
<evidence type="ECO:0000313" key="4">
    <source>
        <dbReference type="Proteomes" id="UP000182715"/>
    </source>
</evidence>
<dbReference type="Pfam" id="PF07282">
    <property type="entry name" value="Cas12f1-like_TNB"/>
    <property type="match status" value="1"/>
</dbReference>